<dbReference type="Proteomes" id="UP000235965">
    <property type="component" value="Unassembled WGS sequence"/>
</dbReference>
<evidence type="ECO:0000313" key="3">
    <source>
        <dbReference type="Proteomes" id="UP000235965"/>
    </source>
</evidence>
<name>A0A2J7RJ16_9NEOP</name>
<feature type="region of interest" description="Disordered" evidence="1">
    <location>
        <begin position="1"/>
        <end position="39"/>
    </location>
</feature>
<sequence>MVVEQLMTQLEEEASPEHKAISQTSSNQKTDHDGTISHQIHSDIFTQELGEYIEPLVPESKNVLTTVKHTEEGSQEDGSEDDEYCVGTISEIMKVENETDVKSKVITDVPKKCVQKAGFEKEDKKRKVDIVQETGMYSVTEASSISGLAKKFEKDISYPGQEVAVPDLCAVGPSKLNEFDAHISGEPGVTQCT</sequence>
<comment type="caution">
    <text evidence="2">The sequence shown here is derived from an EMBL/GenBank/DDBJ whole genome shotgun (WGS) entry which is preliminary data.</text>
</comment>
<gene>
    <name evidence="2" type="ORF">B7P43_G16581</name>
</gene>
<organism evidence="2 3">
    <name type="scientific">Cryptotermes secundus</name>
    <dbReference type="NCBI Taxonomy" id="105785"/>
    <lineage>
        <taxon>Eukaryota</taxon>
        <taxon>Metazoa</taxon>
        <taxon>Ecdysozoa</taxon>
        <taxon>Arthropoda</taxon>
        <taxon>Hexapoda</taxon>
        <taxon>Insecta</taxon>
        <taxon>Pterygota</taxon>
        <taxon>Neoptera</taxon>
        <taxon>Polyneoptera</taxon>
        <taxon>Dictyoptera</taxon>
        <taxon>Blattodea</taxon>
        <taxon>Blattoidea</taxon>
        <taxon>Termitoidae</taxon>
        <taxon>Kalotermitidae</taxon>
        <taxon>Cryptotermitinae</taxon>
        <taxon>Cryptotermes</taxon>
    </lineage>
</organism>
<feature type="non-terminal residue" evidence="2">
    <location>
        <position position="193"/>
    </location>
</feature>
<proteinExistence type="predicted"/>
<dbReference type="OrthoDB" id="20872at2759"/>
<protein>
    <submittedName>
        <fullName evidence="2">Uncharacterized protein</fullName>
    </submittedName>
</protein>
<evidence type="ECO:0000313" key="2">
    <source>
        <dbReference type="EMBL" id="PNF40824.1"/>
    </source>
</evidence>
<reference evidence="2 3" key="1">
    <citation type="submission" date="2017-12" db="EMBL/GenBank/DDBJ databases">
        <title>Hemimetabolous genomes reveal molecular basis of termite eusociality.</title>
        <authorList>
            <person name="Harrison M.C."/>
            <person name="Jongepier E."/>
            <person name="Robertson H.M."/>
            <person name="Arning N."/>
            <person name="Bitard-Feildel T."/>
            <person name="Chao H."/>
            <person name="Childers C.P."/>
            <person name="Dinh H."/>
            <person name="Doddapaneni H."/>
            <person name="Dugan S."/>
            <person name="Gowin J."/>
            <person name="Greiner C."/>
            <person name="Han Y."/>
            <person name="Hu H."/>
            <person name="Hughes D.S.T."/>
            <person name="Huylmans A.-K."/>
            <person name="Kemena C."/>
            <person name="Kremer L.P.M."/>
            <person name="Lee S.L."/>
            <person name="Lopez-Ezquerra A."/>
            <person name="Mallet L."/>
            <person name="Monroy-Kuhn J.M."/>
            <person name="Moser A."/>
            <person name="Murali S.C."/>
            <person name="Muzny D.M."/>
            <person name="Otani S."/>
            <person name="Piulachs M.-D."/>
            <person name="Poelchau M."/>
            <person name="Qu J."/>
            <person name="Schaub F."/>
            <person name="Wada-Katsumata A."/>
            <person name="Worley K.C."/>
            <person name="Xie Q."/>
            <person name="Ylla G."/>
            <person name="Poulsen M."/>
            <person name="Gibbs R.A."/>
            <person name="Schal C."/>
            <person name="Richards S."/>
            <person name="Belles X."/>
            <person name="Korb J."/>
            <person name="Bornberg-Bauer E."/>
        </authorList>
    </citation>
    <scope>NUCLEOTIDE SEQUENCE [LARGE SCALE GENOMIC DNA]</scope>
    <source>
        <tissue evidence="2">Whole body</tissue>
    </source>
</reference>
<accession>A0A2J7RJ16</accession>
<dbReference type="AlphaFoldDB" id="A0A2J7RJ16"/>
<dbReference type="EMBL" id="NEVH01003009">
    <property type="protein sequence ID" value="PNF40824.1"/>
    <property type="molecule type" value="Genomic_DNA"/>
</dbReference>
<evidence type="ECO:0000256" key="1">
    <source>
        <dbReference type="SAM" id="MobiDB-lite"/>
    </source>
</evidence>
<keyword evidence="3" id="KW-1185">Reference proteome</keyword>